<dbReference type="Proteomes" id="UP000075885">
    <property type="component" value="Unassembled WGS sequence"/>
</dbReference>
<organism evidence="1 2">
    <name type="scientific">Anopheles epiroticus</name>
    <dbReference type="NCBI Taxonomy" id="199890"/>
    <lineage>
        <taxon>Eukaryota</taxon>
        <taxon>Metazoa</taxon>
        <taxon>Ecdysozoa</taxon>
        <taxon>Arthropoda</taxon>
        <taxon>Hexapoda</taxon>
        <taxon>Insecta</taxon>
        <taxon>Pterygota</taxon>
        <taxon>Neoptera</taxon>
        <taxon>Endopterygota</taxon>
        <taxon>Diptera</taxon>
        <taxon>Nematocera</taxon>
        <taxon>Culicoidea</taxon>
        <taxon>Culicidae</taxon>
        <taxon>Anophelinae</taxon>
        <taxon>Anopheles</taxon>
    </lineage>
</organism>
<name>A0A182PMI2_9DIPT</name>
<protein>
    <submittedName>
        <fullName evidence="1">Uncharacterized protein</fullName>
    </submittedName>
</protein>
<proteinExistence type="predicted"/>
<reference evidence="1" key="2">
    <citation type="submission" date="2020-05" db="UniProtKB">
        <authorList>
            <consortium name="EnsemblMetazoa"/>
        </authorList>
    </citation>
    <scope>IDENTIFICATION</scope>
    <source>
        <strain evidence="1">Epiroticus2</strain>
    </source>
</reference>
<dbReference type="STRING" id="199890.A0A182PMI2"/>
<dbReference type="VEuPathDB" id="VectorBase:AEPI008156"/>
<dbReference type="EnsemblMetazoa" id="AEPI008156-RA">
    <property type="protein sequence ID" value="AEPI008156-PA"/>
    <property type="gene ID" value="AEPI008156"/>
</dbReference>
<evidence type="ECO:0000313" key="2">
    <source>
        <dbReference type="Proteomes" id="UP000075885"/>
    </source>
</evidence>
<accession>A0A182PMI2</accession>
<reference evidence="2" key="1">
    <citation type="submission" date="2013-03" db="EMBL/GenBank/DDBJ databases">
        <title>The Genome Sequence of Anopheles epiroticus epiroticus2.</title>
        <authorList>
            <consortium name="The Broad Institute Genomics Platform"/>
            <person name="Neafsey D.E."/>
            <person name="Howell P."/>
            <person name="Walker B."/>
            <person name="Young S.K."/>
            <person name="Zeng Q."/>
            <person name="Gargeya S."/>
            <person name="Fitzgerald M."/>
            <person name="Haas B."/>
            <person name="Abouelleil A."/>
            <person name="Allen A.W."/>
            <person name="Alvarado L."/>
            <person name="Arachchi H.M."/>
            <person name="Berlin A.M."/>
            <person name="Chapman S.B."/>
            <person name="Gainer-Dewar J."/>
            <person name="Goldberg J."/>
            <person name="Griggs A."/>
            <person name="Gujja S."/>
            <person name="Hansen M."/>
            <person name="Howarth C."/>
            <person name="Imamovic A."/>
            <person name="Ireland A."/>
            <person name="Larimer J."/>
            <person name="McCowan C."/>
            <person name="Murphy C."/>
            <person name="Pearson M."/>
            <person name="Poon T.W."/>
            <person name="Priest M."/>
            <person name="Roberts A."/>
            <person name="Saif S."/>
            <person name="Shea T."/>
            <person name="Sisk P."/>
            <person name="Sykes S."/>
            <person name="Wortman J."/>
            <person name="Nusbaum C."/>
            <person name="Birren B."/>
        </authorList>
    </citation>
    <scope>NUCLEOTIDE SEQUENCE [LARGE SCALE GENOMIC DNA]</scope>
    <source>
        <strain evidence="2">Epiroticus2</strain>
    </source>
</reference>
<keyword evidence="2" id="KW-1185">Reference proteome</keyword>
<sequence length="179" mass="20592">MDKDTTRRVNVNKTLEEVRVLNAQNDKLLKDFGIDVLTFADPVQEQLDQFAQIRLHTGLCLERPEMSLLEEFLYQREAKQLEAKTQAITLSSDVVSLRLRCDDETKEVARLESFLEEVQGLATTTDEFEKERATLEKNHKVLKRKLQSIPNIPDDINLDELIANIQLLEEENSRGPGNK</sequence>
<evidence type="ECO:0000313" key="1">
    <source>
        <dbReference type="EnsemblMetazoa" id="AEPI008156-PA"/>
    </source>
</evidence>
<dbReference type="AlphaFoldDB" id="A0A182PMI2"/>